<evidence type="ECO:0000256" key="1">
    <source>
        <dbReference type="SAM" id="MobiDB-lite"/>
    </source>
</evidence>
<organism evidence="3">
    <name type="scientific">Hemiselmis andersenii</name>
    <name type="common">Cryptophyte alga</name>
    <dbReference type="NCBI Taxonomy" id="464988"/>
    <lineage>
        <taxon>Eukaryota</taxon>
        <taxon>Cryptophyceae</taxon>
        <taxon>Cryptomonadales</taxon>
        <taxon>Hemiselmidaceae</taxon>
        <taxon>Hemiselmis</taxon>
    </lineage>
</organism>
<name>A0A6U2CUY5_HEMAN</name>
<feature type="compositionally biased region" description="Basic residues" evidence="1">
    <location>
        <begin position="16"/>
        <end position="35"/>
    </location>
</feature>
<sequence length="157" mass="17859">MKTNSALAAEPPKARSLQRQKPRLLRKKPLPRPPRGRQIRTAIVILVPRNVHTWCKGAGWCTSAYASSLRCSSTVTPEGPLLTPAGYRDIALQVEVGWIVGKDGMCWFVPVSHWKSDVRVDRLVCEVQIQVKDCVHRGQASDEQHTRYIKFRDWFGR</sequence>
<dbReference type="EMBL" id="HBFK01000992">
    <property type="protein sequence ID" value="CAD8734095.1"/>
    <property type="molecule type" value="Transcribed_RNA"/>
</dbReference>
<gene>
    <name evidence="3" type="ORF">HAND00432_LOCUS11148</name>
    <name evidence="2" type="ORF">HAND1043_LOCUS586</name>
</gene>
<accession>A0A6U2CUY5</accession>
<feature type="region of interest" description="Disordered" evidence="1">
    <location>
        <begin position="1"/>
        <end position="35"/>
    </location>
</feature>
<dbReference type="AlphaFoldDB" id="A0A6U2CUY5"/>
<evidence type="ECO:0000313" key="3">
    <source>
        <dbReference type="EMBL" id="CAD8956610.1"/>
    </source>
</evidence>
<proteinExistence type="predicted"/>
<protein>
    <submittedName>
        <fullName evidence="3">Uncharacterized protein</fullName>
    </submittedName>
</protein>
<dbReference type="EMBL" id="HBFX01018395">
    <property type="protein sequence ID" value="CAD8956610.1"/>
    <property type="molecule type" value="Transcribed_RNA"/>
</dbReference>
<reference evidence="3" key="1">
    <citation type="submission" date="2021-01" db="EMBL/GenBank/DDBJ databases">
        <authorList>
            <person name="Corre E."/>
            <person name="Pelletier E."/>
            <person name="Niang G."/>
            <person name="Scheremetjew M."/>
            <person name="Finn R."/>
            <person name="Kale V."/>
            <person name="Holt S."/>
            <person name="Cochrane G."/>
            <person name="Meng A."/>
            <person name="Brown T."/>
            <person name="Cohen L."/>
        </authorList>
    </citation>
    <scope>NUCLEOTIDE SEQUENCE</scope>
    <source>
        <strain evidence="2">CCMP441</strain>
        <strain evidence="3">CCMP644</strain>
    </source>
</reference>
<evidence type="ECO:0000313" key="2">
    <source>
        <dbReference type="EMBL" id="CAD8734095.1"/>
    </source>
</evidence>